<evidence type="ECO:0000256" key="1">
    <source>
        <dbReference type="SAM" id="MobiDB-lite"/>
    </source>
</evidence>
<dbReference type="Proteomes" id="UP000029050">
    <property type="component" value="Unassembled WGS sequence"/>
</dbReference>
<name>A0A087CFE5_9BIFI</name>
<organism evidence="4 5">
    <name type="scientific">Bifidobacterium psychraerophilum</name>
    <dbReference type="NCBI Taxonomy" id="218140"/>
    <lineage>
        <taxon>Bacteria</taxon>
        <taxon>Bacillati</taxon>
        <taxon>Actinomycetota</taxon>
        <taxon>Actinomycetes</taxon>
        <taxon>Bifidobacteriales</taxon>
        <taxon>Bifidobacteriaceae</taxon>
        <taxon>Bifidobacterium</taxon>
    </lineage>
</organism>
<keyword evidence="2" id="KW-0472">Membrane</keyword>
<evidence type="ECO:0000256" key="2">
    <source>
        <dbReference type="SAM" id="Phobius"/>
    </source>
</evidence>
<dbReference type="InterPro" id="IPR022603">
    <property type="entry name" value="DUF3152"/>
</dbReference>
<evidence type="ECO:0000313" key="4">
    <source>
        <dbReference type="EMBL" id="KFI81995.1"/>
    </source>
</evidence>
<sequence length="338" mass="36305">MPSFAEWCKAMFRRCRMTCVAVFRAARTLISPVVSRIATYFSTRMPAAISRITVALGGHPEAAPDGGRPDAARKSRSKESHRVYVIRRSVALLLVAAATAMVIVLISSVVNGLQAQDPATRIQERSAASSERIRQGAVILKQAAPSPRAEGVLSEGQRSAIMVKAQEVARRSGKTLHGYHYCVSSTGDVGDIKVFESTVFKTLNSSLGWPRAGATFSYAASSGGSACDMTLILAQASAMKSFSDGCSEEYSCRVGNDVIINADRWTSGTPDWLKAGGSVERYRRLVINHEVGHRLGHLDNEASCTVAGGAAPVMQQQSVSLRGCSPNEWPLDSELWIA</sequence>
<dbReference type="AlphaFoldDB" id="A0A087CFE5"/>
<reference evidence="4 5" key="1">
    <citation type="submission" date="2014-03" db="EMBL/GenBank/DDBJ databases">
        <title>Genomics of Bifidobacteria.</title>
        <authorList>
            <person name="Ventura M."/>
            <person name="Milani C."/>
            <person name="Lugli G.A."/>
        </authorList>
    </citation>
    <scope>NUCLEOTIDE SEQUENCE [LARGE SCALE GENOMIC DNA]</scope>
    <source>
        <strain evidence="4 5">LMG 21775</strain>
    </source>
</reference>
<keyword evidence="5" id="KW-1185">Reference proteome</keyword>
<feature type="region of interest" description="Disordered" evidence="1">
    <location>
        <begin position="59"/>
        <end position="78"/>
    </location>
</feature>
<comment type="caution">
    <text evidence="4">The sequence shown here is derived from an EMBL/GenBank/DDBJ whole genome shotgun (WGS) entry which is preliminary data.</text>
</comment>
<proteinExistence type="predicted"/>
<evidence type="ECO:0000313" key="5">
    <source>
        <dbReference type="Proteomes" id="UP000029050"/>
    </source>
</evidence>
<dbReference type="EMBL" id="JGZI01000009">
    <property type="protein sequence ID" value="KFI81995.1"/>
    <property type="molecule type" value="Genomic_DNA"/>
</dbReference>
<dbReference type="eggNOG" id="COG5479">
    <property type="taxonomic scope" value="Bacteria"/>
</dbReference>
<gene>
    <name evidence="4" type="ORF">BPSY_0843</name>
</gene>
<accession>A0A087CFE5</accession>
<feature type="domain" description="DUF3152" evidence="3">
    <location>
        <begin position="189"/>
        <end position="322"/>
    </location>
</feature>
<feature type="compositionally biased region" description="Basic and acidic residues" evidence="1">
    <location>
        <begin position="67"/>
        <end position="78"/>
    </location>
</feature>
<dbReference type="STRING" id="218140.BPSY_0843"/>
<dbReference type="Pfam" id="PF11350">
    <property type="entry name" value="DUF3152"/>
    <property type="match status" value="1"/>
</dbReference>
<keyword evidence="2" id="KW-1133">Transmembrane helix</keyword>
<keyword evidence="2" id="KW-0812">Transmembrane</keyword>
<feature type="transmembrane region" description="Helical" evidence="2">
    <location>
        <begin position="90"/>
        <end position="110"/>
    </location>
</feature>
<evidence type="ECO:0000259" key="3">
    <source>
        <dbReference type="Pfam" id="PF11350"/>
    </source>
</evidence>
<protein>
    <submittedName>
        <fullName evidence="4">LysR family transcriptional regulator</fullName>
    </submittedName>
</protein>
<dbReference type="SUPFAM" id="SSF55486">
    <property type="entry name" value="Metalloproteases ('zincins'), catalytic domain"/>
    <property type="match status" value="1"/>
</dbReference>